<dbReference type="AlphaFoldDB" id="A0A0A8XVB3"/>
<name>A0A0A8XVB3_ARUDO</name>
<protein>
    <submittedName>
        <fullName evidence="1">Uncharacterized protein</fullName>
    </submittedName>
</protein>
<sequence length="42" mass="5192">MHHSIRCWSLCDLYIIFFYKFVEDLARQIQDRKHNGSYQITD</sequence>
<proteinExistence type="predicted"/>
<reference evidence="1" key="1">
    <citation type="submission" date="2014-09" db="EMBL/GenBank/DDBJ databases">
        <authorList>
            <person name="Magalhaes I.L.F."/>
            <person name="Oliveira U."/>
            <person name="Santos F.R."/>
            <person name="Vidigal T.H.D.A."/>
            <person name="Brescovit A.D."/>
            <person name="Santos A.J."/>
        </authorList>
    </citation>
    <scope>NUCLEOTIDE SEQUENCE</scope>
    <source>
        <tissue evidence="1">Shoot tissue taken approximately 20 cm above the soil surface</tissue>
    </source>
</reference>
<organism evidence="1">
    <name type="scientific">Arundo donax</name>
    <name type="common">Giant reed</name>
    <name type="synonym">Donax arundinaceus</name>
    <dbReference type="NCBI Taxonomy" id="35708"/>
    <lineage>
        <taxon>Eukaryota</taxon>
        <taxon>Viridiplantae</taxon>
        <taxon>Streptophyta</taxon>
        <taxon>Embryophyta</taxon>
        <taxon>Tracheophyta</taxon>
        <taxon>Spermatophyta</taxon>
        <taxon>Magnoliopsida</taxon>
        <taxon>Liliopsida</taxon>
        <taxon>Poales</taxon>
        <taxon>Poaceae</taxon>
        <taxon>PACMAD clade</taxon>
        <taxon>Arundinoideae</taxon>
        <taxon>Arundineae</taxon>
        <taxon>Arundo</taxon>
    </lineage>
</organism>
<dbReference type="EMBL" id="GBRH01281207">
    <property type="protein sequence ID" value="JAD16688.1"/>
    <property type="molecule type" value="Transcribed_RNA"/>
</dbReference>
<accession>A0A0A8XVB3</accession>
<evidence type="ECO:0000313" key="1">
    <source>
        <dbReference type="EMBL" id="JAD16688.1"/>
    </source>
</evidence>
<reference evidence="1" key="2">
    <citation type="journal article" date="2015" name="Data Brief">
        <title>Shoot transcriptome of the giant reed, Arundo donax.</title>
        <authorList>
            <person name="Barrero R.A."/>
            <person name="Guerrero F.D."/>
            <person name="Moolhuijzen P."/>
            <person name="Goolsby J.A."/>
            <person name="Tidwell J."/>
            <person name="Bellgard S.E."/>
            <person name="Bellgard M.I."/>
        </authorList>
    </citation>
    <scope>NUCLEOTIDE SEQUENCE</scope>
    <source>
        <tissue evidence="1">Shoot tissue taken approximately 20 cm above the soil surface</tissue>
    </source>
</reference>